<evidence type="ECO:0000256" key="13">
    <source>
        <dbReference type="ARBA" id="ARBA00023180"/>
    </source>
</evidence>
<reference evidence="21" key="2">
    <citation type="submission" date="2025-09" db="UniProtKB">
        <authorList>
            <consortium name="Ensembl"/>
        </authorList>
    </citation>
    <scope>IDENTIFICATION</scope>
</reference>
<reference evidence="21" key="1">
    <citation type="submission" date="2025-08" db="UniProtKB">
        <authorList>
            <consortium name="Ensembl"/>
        </authorList>
    </citation>
    <scope>IDENTIFICATION</scope>
</reference>
<evidence type="ECO:0000256" key="3">
    <source>
        <dbReference type="ARBA" id="ARBA00022475"/>
    </source>
</evidence>
<dbReference type="SMART" id="SM00409">
    <property type="entry name" value="IG"/>
    <property type="match status" value="1"/>
</dbReference>
<dbReference type="GO" id="GO:0045087">
    <property type="term" value="P:innate immune response"/>
    <property type="evidence" value="ECO:0007669"/>
    <property type="project" value="UniProtKB-KW"/>
</dbReference>
<organism evidence="21 22">
    <name type="scientific">Mus spicilegus</name>
    <name type="common">Mound-building mouse</name>
    <dbReference type="NCBI Taxonomy" id="10103"/>
    <lineage>
        <taxon>Eukaryota</taxon>
        <taxon>Metazoa</taxon>
        <taxon>Chordata</taxon>
        <taxon>Craniata</taxon>
        <taxon>Vertebrata</taxon>
        <taxon>Euteleostomi</taxon>
        <taxon>Mammalia</taxon>
        <taxon>Eutheria</taxon>
        <taxon>Euarchontoglires</taxon>
        <taxon>Glires</taxon>
        <taxon>Rodentia</taxon>
        <taxon>Myomorpha</taxon>
        <taxon>Muroidea</taxon>
        <taxon>Muridae</taxon>
        <taxon>Murinae</taxon>
        <taxon>Mus</taxon>
        <taxon>Mus</taxon>
    </lineage>
</organism>
<dbReference type="GO" id="GO:0005576">
    <property type="term" value="C:extracellular region"/>
    <property type="evidence" value="ECO:0007669"/>
    <property type="project" value="UniProtKB-SubCell"/>
</dbReference>
<evidence type="ECO:0000256" key="6">
    <source>
        <dbReference type="ARBA" id="ARBA00022622"/>
    </source>
</evidence>
<name>A0A8C6HSM0_MUSSI</name>
<evidence type="ECO:0000256" key="17">
    <source>
        <dbReference type="ARBA" id="ARBA00074349"/>
    </source>
</evidence>
<dbReference type="CDD" id="cd21392">
    <property type="entry name" value="IgC2_CD160"/>
    <property type="match status" value="1"/>
</dbReference>
<feature type="domain" description="Ig-like" evidence="20">
    <location>
        <begin position="39"/>
        <end position="125"/>
    </location>
</feature>
<dbReference type="GO" id="GO:0002729">
    <property type="term" value="P:positive regulation of natural killer cell cytokine production"/>
    <property type="evidence" value="ECO:0007669"/>
    <property type="project" value="Ensembl"/>
</dbReference>
<dbReference type="GeneTree" id="ENSGT00390000007258"/>
<evidence type="ECO:0000256" key="9">
    <source>
        <dbReference type="ARBA" id="ARBA00023130"/>
    </source>
</evidence>
<evidence type="ECO:0000256" key="12">
    <source>
        <dbReference type="ARBA" id="ARBA00023170"/>
    </source>
</evidence>
<evidence type="ECO:0000256" key="1">
    <source>
        <dbReference type="ARBA" id="ARBA00004609"/>
    </source>
</evidence>
<evidence type="ECO:0000256" key="18">
    <source>
        <dbReference type="ARBA" id="ARBA00077620"/>
    </source>
</evidence>
<dbReference type="InterPro" id="IPR013783">
    <property type="entry name" value="Ig-like_fold"/>
</dbReference>
<comment type="subcellular location">
    <subcellularLocation>
        <location evidence="1">Cell membrane</location>
        <topology evidence="1">Lipid-anchor</topology>
        <topology evidence="1">GPI-anchor</topology>
    </subcellularLocation>
    <subcellularLocation>
        <location evidence="2">Secreted</location>
    </subcellularLocation>
</comment>
<feature type="chain" id="PRO_5034772513" description="CD160 antigen" evidence="19">
    <location>
        <begin position="28"/>
        <end position="191"/>
    </location>
</feature>
<dbReference type="Pfam" id="PF07686">
    <property type="entry name" value="V-set"/>
    <property type="match status" value="1"/>
</dbReference>
<dbReference type="GO" id="GO:0023024">
    <property type="term" value="F:MHC class I protein complex binding"/>
    <property type="evidence" value="ECO:0007669"/>
    <property type="project" value="Ensembl"/>
</dbReference>
<dbReference type="GO" id="GO:0050860">
    <property type="term" value="P:negative regulation of T cell receptor signaling pathway"/>
    <property type="evidence" value="ECO:0007669"/>
    <property type="project" value="Ensembl"/>
</dbReference>
<dbReference type="PROSITE" id="PS50835">
    <property type="entry name" value="IG_LIKE"/>
    <property type="match status" value="1"/>
</dbReference>
<evidence type="ECO:0000313" key="21">
    <source>
        <dbReference type="Ensembl" id="ENSMSIP00000025943.1"/>
    </source>
</evidence>
<dbReference type="SUPFAM" id="SSF48726">
    <property type="entry name" value="Immunoglobulin"/>
    <property type="match status" value="1"/>
</dbReference>
<keyword evidence="7 19" id="KW-0732">Signal</keyword>
<keyword evidence="4" id="KW-0964">Secreted</keyword>
<dbReference type="Proteomes" id="UP000694415">
    <property type="component" value="Unplaced"/>
</dbReference>
<dbReference type="InterPro" id="IPR042385">
    <property type="entry name" value="CD160"/>
</dbReference>
<dbReference type="GO" id="GO:0032394">
    <property type="term" value="F:MHC class Ib receptor activity"/>
    <property type="evidence" value="ECO:0007669"/>
    <property type="project" value="Ensembl"/>
</dbReference>
<feature type="signal peptide" evidence="19">
    <location>
        <begin position="1"/>
        <end position="27"/>
    </location>
</feature>
<accession>A0A8C6HSM0</accession>
<dbReference type="GO" id="GO:0098552">
    <property type="term" value="C:side of membrane"/>
    <property type="evidence" value="ECO:0007669"/>
    <property type="project" value="UniProtKB-KW"/>
</dbReference>
<keyword evidence="10" id="KW-0472">Membrane</keyword>
<dbReference type="GO" id="GO:0045954">
    <property type="term" value="P:positive regulation of natural killer cell mediated cytotoxicity"/>
    <property type="evidence" value="ECO:0007669"/>
    <property type="project" value="Ensembl"/>
</dbReference>
<evidence type="ECO:0000256" key="19">
    <source>
        <dbReference type="SAM" id="SignalP"/>
    </source>
</evidence>
<evidence type="ECO:0000256" key="16">
    <source>
        <dbReference type="ARBA" id="ARBA00059639"/>
    </source>
</evidence>
<dbReference type="Ensembl" id="ENSMSIT00000032721.1">
    <property type="protein sequence ID" value="ENSMSIP00000025943.1"/>
    <property type="gene ID" value="ENSMSIG00000021872.1"/>
</dbReference>
<sequence>MQRILMAPGQSCCALAILLAIVNFQHGGCIQVTSSASQKGGRLDLTCTLWHKKDEAEGLILFWCKDNPWNCSPETSLEQLRVKRDPETDGITEKSSQLVFTIEQATPSDSGTYQCCVRSQKPEIYIHGHFLSVLVTGNHTEIRQRQRSYPDFSHINGTLSSGFLQVKAWGMLVTSLVALQGMSRRDFSSPN</sequence>
<protein>
    <recommendedName>
        <fullName evidence="17">CD160 antigen</fullName>
    </recommendedName>
    <alternativeName>
        <fullName evidence="18">Natural killer cell receptor BY55</fullName>
    </alternativeName>
</protein>
<dbReference type="GO" id="GO:0032729">
    <property type="term" value="P:positive regulation of type II interferon production"/>
    <property type="evidence" value="ECO:0007669"/>
    <property type="project" value="Ensembl"/>
</dbReference>
<dbReference type="InterPro" id="IPR036179">
    <property type="entry name" value="Ig-like_dom_sf"/>
</dbReference>
<comment type="function">
    <text evidence="16">The soluble GPI-cleaved form, usually released by activated lymphocytes, might play an immune regulatory role by limiting lymphocyte effector functions.</text>
</comment>
<dbReference type="GO" id="GO:0016525">
    <property type="term" value="P:negative regulation of angiogenesis"/>
    <property type="evidence" value="ECO:0007669"/>
    <property type="project" value="Ensembl"/>
</dbReference>
<dbReference type="InterPro" id="IPR003599">
    <property type="entry name" value="Ig_sub"/>
</dbReference>
<evidence type="ECO:0000256" key="10">
    <source>
        <dbReference type="ARBA" id="ARBA00023136"/>
    </source>
</evidence>
<proteinExistence type="predicted"/>
<keyword evidence="12" id="KW-0675">Receptor</keyword>
<keyword evidence="8" id="KW-0391">Immunity</keyword>
<evidence type="ECO:0000256" key="8">
    <source>
        <dbReference type="ARBA" id="ARBA00022859"/>
    </source>
</evidence>
<dbReference type="GO" id="GO:0043491">
    <property type="term" value="P:phosphatidylinositol 3-kinase/protein kinase B signal transduction"/>
    <property type="evidence" value="ECO:0007669"/>
    <property type="project" value="Ensembl"/>
</dbReference>
<dbReference type="GO" id="GO:0050829">
    <property type="term" value="P:defense response to Gram-negative bacterium"/>
    <property type="evidence" value="ECO:0007669"/>
    <property type="project" value="Ensembl"/>
</dbReference>
<keyword evidence="9" id="KW-1064">Adaptive immunity</keyword>
<dbReference type="GO" id="GO:0002250">
    <property type="term" value="P:adaptive immune response"/>
    <property type="evidence" value="ECO:0007669"/>
    <property type="project" value="UniProtKB-KW"/>
</dbReference>
<dbReference type="GO" id="GO:0031295">
    <property type="term" value="P:T cell costimulation"/>
    <property type="evidence" value="ECO:0007669"/>
    <property type="project" value="Ensembl"/>
</dbReference>
<dbReference type="GO" id="GO:2000353">
    <property type="term" value="P:positive regulation of endothelial cell apoptotic process"/>
    <property type="evidence" value="ECO:0007669"/>
    <property type="project" value="Ensembl"/>
</dbReference>
<keyword evidence="14" id="KW-0449">Lipoprotein</keyword>
<dbReference type="GO" id="GO:0002857">
    <property type="term" value="P:positive regulation of natural killer cell mediated immune response to tumor cell"/>
    <property type="evidence" value="ECO:0007669"/>
    <property type="project" value="Ensembl"/>
</dbReference>
<dbReference type="GO" id="GO:0019900">
    <property type="term" value="F:kinase binding"/>
    <property type="evidence" value="ECO:0007669"/>
    <property type="project" value="Ensembl"/>
</dbReference>
<dbReference type="GO" id="GO:0032397">
    <property type="term" value="F:activating MHC class I receptor activity"/>
    <property type="evidence" value="ECO:0007669"/>
    <property type="project" value="Ensembl"/>
</dbReference>
<keyword evidence="22" id="KW-1185">Reference proteome</keyword>
<dbReference type="InterPro" id="IPR013106">
    <property type="entry name" value="Ig_V-set"/>
</dbReference>
<evidence type="ECO:0000256" key="15">
    <source>
        <dbReference type="ARBA" id="ARBA00023319"/>
    </source>
</evidence>
<evidence type="ECO:0000256" key="4">
    <source>
        <dbReference type="ARBA" id="ARBA00022525"/>
    </source>
</evidence>
<keyword evidence="11" id="KW-1015">Disulfide bond</keyword>
<evidence type="ECO:0000256" key="7">
    <source>
        <dbReference type="ARBA" id="ARBA00022729"/>
    </source>
</evidence>
<keyword evidence="6" id="KW-0336">GPI-anchor</keyword>
<dbReference type="PANTHER" id="PTHR15425">
    <property type="entry name" value="CD160 ANTIGEN"/>
    <property type="match status" value="1"/>
</dbReference>
<dbReference type="GO" id="GO:0005886">
    <property type="term" value="C:plasma membrane"/>
    <property type="evidence" value="ECO:0007669"/>
    <property type="project" value="UniProtKB-SubCell"/>
</dbReference>
<keyword evidence="13" id="KW-0325">Glycoprotein</keyword>
<dbReference type="GO" id="GO:0002385">
    <property type="term" value="P:mucosal immune response"/>
    <property type="evidence" value="ECO:0007669"/>
    <property type="project" value="Ensembl"/>
</dbReference>
<dbReference type="GO" id="GO:1905675">
    <property type="term" value="P:negative regulation of adaptive immune memory response"/>
    <property type="evidence" value="ECO:0007669"/>
    <property type="project" value="Ensembl"/>
</dbReference>
<evidence type="ECO:0000256" key="2">
    <source>
        <dbReference type="ARBA" id="ARBA00004613"/>
    </source>
</evidence>
<dbReference type="FunFam" id="2.60.40.10:FF:002097">
    <property type="entry name" value="CD160 antigen"/>
    <property type="match status" value="1"/>
</dbReference>
<keyword evidence="5" id="KW-0399">Innate immunity</keyword>
<dbReference type="Gene3D" id="2.60.40.10">
    <property type="entry name" value="Immunoglobulins"/>
    <property type="match status" value="1"/>
</dbReference>
<keyword evidence="3" id="KW-1003">Cell membrane</keyword>
<dbReference type="PANTHER" id="PTHR15425:SF0">
    <property type="entry name" value="CD160 ANTIGEN"/>
    <property type="match status" value="1"/>
</dbReference>
<evidence type="ECO:0000259" key="20">
    <source>
        <dbReference type="PROSITE" id="PS50835"/>
    </source>
</evidence>
<dbReference type="InterPro" id="IPR007110">
    <property type="entry name" value="Ig-like_dom"/>
</dbReference>
<dbReference type="AlphaFoldDB" id="A0A8C6HSM0"/>
<dbReference type="GO" id="GO:1900280">
    <property type="term" value="P:negative regulation of CD4-positive, alpha-beta T cell costimulation"/>
    <property type="evidence" value="ECO:0007669"/>
    <property type="project" value="Ensembl"/>
</dbReference>
<evidence type="ECO:0000256" key="5">
    <source>
        <dbReference type="ARBA" id="ARBA00022588"/>
    </source>
</evidence>
<evidence type="ECO:0000313" key="22">
    <source>
        <dbReference type="Proteomes" id="UP000694415"/>
    </source>
</evidence>
<keyword evidence="15" id="KW-0393">Immunoglobulin domain</keyword>
<evidence type="ECO:0000256" key="14">
    <source>
        <dbReference type="ARBA" id="ARBA00023288"/>
    </source>
</evidence>
<dbReference type="GO" id="GO:0005102">
    <property type="term" value="F:signaling receptor binding"/>
    <property type="evidence" value="ECO:0007669"/>
    <property type="project" value="Ensembl"/>
</dbReference>
<evidence type="ECO:0000256" key="11">
    <source>
        <dbReference type="ARBA" id="ARBA00023157"/>
    </source>
</evidence>